<evidence type="ECO:0000259" key="1">
    <source>
        <dbReference type="Pfam" id="PF05699"/>
    </source>
</evidence>
<organism evidence="2 3">
    <name type="scientific">Oikopleura dioica</name>
    <name type="common">Tunicate</name>
    <dbReference type="NCBI Taxonomy" id="34765"/>
    <lineage>
        <taxon>Eukaryota</taxon>
        <taxon>Metazoa</taxon>
        <taxon>Chordata</taxon>
        <taxon>Tunicata</taxon>
        <taxon>Appendicularia</taxon>
        <taxon>Copelata</taxon>
        <taxon>Oikopleuridae</taxon>
        <taxon>Oikopleura</taxon>
    </lineage>
</organism>
<evidence type="ECO:0000313" key="3">
    <source>
        <dbReference type="Proteomes" id="UP001158576"/>
    </source>
</evidence>
<accession>A0ABN7SQU3</accession>
<dbReference type="Pfam" id="PF05699">
    <property type="entry name" value="Dimer_Tnp_hAT"/>
    <property type="match status" value="1"/>
</dbReference>
<dbReference type="SUPFAM" id="SSF53098">
    <property type="entry name" value="Ribonuclease H-like"/>
    <property type="match status" value="1"/>
</dbReference>
<sequence>MMKSIMDLPDWKLFLKINGKYSPGESQSVTSLIRSFWETNKMDYPRLYKITGYLLSINSSSSEIERLFSIVSSKTRDPSRNRQKMATIERNLQNEFAGNFKELGEEIKKFYNKQ</sequence>
<dbReference type="Proteomes" id="UP001158576">
    <property type="component" value="Chromosome 1"/>
</dbReference>
<evidence type="ECO:0000313" key="2">
    <source>
        <dbReference type="EMBL" id="CAG5101861.1"/>
    </source>
</evidence>
<protein>
    <submittedName>
        <fullName evidence="2">Oidioi.mRNA.OKI2018_I69.chr1.g35.t1.cds</fullName>
    </submittedName>
</protein>
<gene>
    <name evidence="2" type="ORF">OKIOD_LOCUS8800</name>
</gene>
<dbReference type="InterPro" id="IPR012337">
    <property type="entry name" value="RNaseH-like_sf"/>
</dbReference>
<keyword evidence="3" id="KW-1185">Reference proteome</keyword>
<dbReference type="InterPro" id="IPR008906">
    <property type="entry name" value="HATC_C_dom"/>
</dbReference>
<proteinExistence type="predicted"/>
<feature type="domain" description="HAT C-terminal dimerisation" evidence="1">
    <location>
        <begin position="33"/>
        <end position="89"/>
    </location>
</feature>
<name>A0ABN7SQU3_OIKDI</name>
<dbReference type="EMBL" id="OU015566">
    <property type="protein sequence ID" value="CAG5101861.1"/>
    <property type="molecule type" value="Genomic_DNA"/>
</dbReference>
<reference evidence="2 3" key="1">
    <citation type="submission" date="2021-04" db="EMBL/GenBank/DDBJ databases">
        <authorList>
            <person name="Bliznina A."/>
        </authorList>
    </citation>
    <scope>NUCLEOTIDE SEQUENCE [LARGE SCALE GENOMIC DNA]</scope>
</reference>